<dbReference type="GO" id="GO:0010947">
    <property type="term" value="P:negative regulation of meiotic joint molecule formation"/>
    <property type="evidence" value="ECO:0007669"/>
    <property type="project" value="EnsemblFungi"/>
</dbReference>
<dbReference type="GO" id="GO:0000724">
    <property type="term" value="P:double-strand break repair via homologous recombination"/>
    <property type="evidence" value="ECO:0007669"/>
    <property type="project" value="EnsemblFungi"/>
</dbReference>
<dbReference type="GO" id="GO:0000722">
    <property type="term" value="P:telomere maintenance via recombination"/>
    <property type="evidence" value="ECO:0007669"/>
    <property type="project" value="EnsemblFungi"/>
</dbReference>
<feature type="region of interest" description="Disordered" evidence="12">
    <location>
        <begin position="102"/>
        <end position="137"/>
    </location>
</feature>
<dbReference type="Pfam" id="PF11408">
    <property type="entry name" value="Helicase_Sgs1"/>
    <property type="match status" value="1"/>
</dbReference>
<dbReference type="Pfam" id="PF00271">
    <property type="entry name" value="Helicase_C"/>
    <property type="match status" value="1"/>
</dbReference>
<feature type="compositionally biased region" description="Low complexity" evidence="12">
    <location>
        <begin position="1184"/>
        <end position="1208"/>
    </location>
</feature>
<dbReference type="PANTHER" id="PTHR13710:SF153">
    <property type="entry name" value="RECQ-LIKE DNA HELICASE BLM"/>
    <property type="match status" value="1"/>
</dbReference>
<keyword evidence="7" id="KW-0238">DNA-binding</keyword>
<evidence type="ECO:0000259" key="13">
    <source>
        <dbReference type="PROSITE" id="PS50967"/>
    </source>
</evidence>
<evidence type="ECO:0000256" key="12">
    <source>
        <dbReference type="SAM" id="MobiDB-lite"/>
    </source>
</evidence>
<evidence type="ECO:0000256" key="7">
    <source>
        <dbReference type="ARBA" id="ARBA00023125"/>
    </source>
</evidence>
<dbReference type="GO" id="GO:0003677">
    <property type="term" value="F:DNA binding"/>
    <property type="evidence" value="ECO:0007669"/>
    <property type="project" value="UniProtKB-KW"/>
</dbReference>
<dbReference type="STRING" id="1071378.G0WFT3"/>
<dbReference type="Pfam" id="PF00270">
    <property type="entry name" value="DEAD"/>
    <property type="match status" value="1"/>
</dbReference>
<dbReference type="PROSITE" id="PS51194">
    <property type="entry name" value="HELICASE_CTER"/>
    <property type="match status" value="1"/>
</dbReference>
<dbReference type="OMA" id="LCHKNCD"/>
<dbReference type="CDD" id="cd17920">
    <property type="entry name" value="DEXHc_RecQ"/>
    <property type="match status" value="1"/>
</dbReference>
<evidence type="ECO:0000256" key="5">
    <source>
        <dbReference type="ARBA" id="ARBA00022806"/>
    </source>
</evidence>
<feature type="region of interest" description="Disordered" evidence="12">
    <location>
        <begin position="1184"/>
        <end position="1225"/>
    </location>
</feature>
<feature type="compositionally biased region" description="Acidic residues" evidence="12">
    <location>
        <begin position="527"/>
        <end position="537"/>
    </location>
</feature>
<feature type="region of interest" description="Disordered" evidence="12">
    <location>
        <begin position="511"/>
        <end position="552"/>
    </location>
</feature>
<dbReference type="GO" id="GO:0006265">
    <property type="term" value="P:DNA topological change"/>
    <property type="evidence" value="ECO:0007669"/>
    <property type="project" value="EnsemblFungi"/>
</dbReference>
<dbReference type="GO" id="GO:0010520">
    <property type="term" value="P:regulation of reciprocal meiotic recombination"/>
    <property type="evidence" value="ECO:0007669"/>
    <property type="project" value="EnsemblFungi"/>
</dbReference>
<feature type="region of interest" description="Disordered" evidence="12">
    <location>
        <begin position="1403"/>
        <end position="1434"/>
    </location>
</feature>
<feature type="domain" description="Helicase C-terminal" evidence="15">
    <location>
        <begin position="861"/>
        <end position="1025"/>
    </location>
</feature>
<comment type="subcellular location">
    <subcellularLocation>
        <location evidence="1">Nucleus</location>
    </subcellularLocation>
</comment>
<evidence type="ECO:0000256" key="3">
    <source>
        <dbReference type="ARBA" id="ARBA00022741"/>
    </source>
</evidence>
<dbReference type="FunFam" id="3.40.50.300:FF:000340">
    <property type="entry name" value="Bloom syndrome, RecQ helicase"/>
    <property type="match status" value="1"/>
</dbReference>
<dbReference type="SMART" id="SM00490">
    <property type="entry name" value="HELICc"/>
    <property type="match status" value="1"/>
</dbReference>
<feature type="compositionally biased region" description="Acidic residues" evidence="12">
    <location>
        <begin position="295"/>
        <end position="304"/>
    </location>
</feature>
<dbReference type="GO" id="GO:0031860">
    <property type="term" value="P:telomeric 3' overhang formation"/>
    <property type="evidence" value="ECO:0007669"/>
    <property type="project" value="EnsemblFungi"/>
</dbReference>
<feature type="compositionally biased region" description="Low complexity" evidence="12">
    <location>
        <begin position="113"/>
        <end position="131"/>
    </location>
</feature>
<dbReference type="GO" id="GO:0007534">
    <property type="term" value="P:gene conversion at mating-type locus"/>
    <property type="evidence" value="ECO:0007669"/>
    <property type="project" value="EnsemblFungi"/>
</dbReference>
<dbReference type="GO" id="GO:0044547">
    <property type="term" value="F:DNA topoisomerase binding"/>
    <property type="evidence" value="ECO:0007669"/>
    <property type="project" value="EnsemblFungi"/>
</dbReference>
<evidence type="ECO:0000256" key="8">
    <source>
        <dbReference type="ARBA" id="ARBA00023235"/>
    </source>
</evidence>
<feature type="compositionally biased region" description="Basic residues" evidence="12">
    <location>
        <begin position="1417"/>
        <end position="1434"/>
    </location>
</feature>
<keyword evidence="17" id="KW-1185">Reference proteome</keyword>
<dbReference type="GO" id="GO:0005524">
    <property type="term" value="F:ATP binding"/>
    <property type="evidence" value="ECO:0007669"/>
    <property type="project" value="UniProtKB-KW"/>
</dbReference>
<feature type="compositionally biased region" description="Polar residues" evidence="12">
    <location>
        <begin position="358"/>
        <end position="372"/>
    </location>
</feature>
<comment type="catalytic activity">
    <reaction evidence="10">
        <text>Couples ATP hydrolysis with the unwinding of duplex DNA by translocating in the 3'-5' direction.</text>
        <dbReference type="EC" id="5.6.2.4"/>
    </reaction>
</comment>
<dbReference type="EMBL" id="HE580275">
    <property type="protein sequence ID" value="CCD26644.1"/>
    <property type="molecule type" value="Genomic_DNA"/>
</dbReference>
<keyword evidence="6" id="KW-0067">ATP-binding</keyword>
<dbReference type="PROSITE" id="PS00690">
    <property type="entry name" value="DEAH_ATP_HELICASE"/>
    <property type="match status" value="1"/>
</dbReference>
<evidence type="ECO:0000313" key="16">
    <source>
        <dbReference type="EMBL" id="CCD26644.1"/>
    </source>
</evidence>
<dbReference type="Gene3D" id="1.10.150.80">
    <property type="entry name" value="HRDC domain"/>
    <property type="match status" value="1"/>
</dbReference>
<gene>
    <name evidence="16" type="primary">NDAI0I00750</name>
    <name evidence="16" type="ordered locus">NDAI_0I00750</name>
</gene>
<dbReference type="SUPFAM" id="SSF47819">
    <property type="entry name" value="HRDC-like"/>
    <property type="match status" value="1"/>
</dbReference>
<dbReference type="GO" id="GO:0043138">
    <property type="term" value="F:3'-5' DNA helicase activity"/>
    <property type="evidence" value="ECO:0007669"/>
    <property type="project" value="UniProtKB-EC"/>
</dbReference>
<evidence type="ECO:0000256" key="9">
    <source>
        <dbReference type="ARBA" id="ARBA00023242"/>
    </source>
</evidence>
<dbReference type="Pfam" id="PF16124">
    <property type="entry name" value="RecQ_Zn_bind"/>
    <property type="match status" value="1"/>
</dbReference>
<dbReference type="Gene3D" id="3.40.50.300">
    <property type="entry name" value="P-loop containing nucleotide triphosphate hydrolases"/>
    <property type="match status" value="2"/>
</dbReference>
<evidence type="ECO:0000256" key="11">
    <source>
        <dbReference type="ARBA" id="ARBA00034808"/>
    </source>
</evidence>
<evidence type="ECO:0000259" key="14">
    <source>
        <dbReference type="PROSITE" id="PS51192"/>
    </source>
</evidence>
<dbReference type="SUPFAM" id="SSF52540">
    <property type="entry name" value="P-loop containing nucleoside triphosphate hydrolases"/>
    <property type="match status" value="2"/>
</dbReference>
<dbReference type="InterPro" id="IPR011545">
    <property type="entry name" value="DEAD/DEAH_box_helicase_dom"/>
</dbReference>
<keyword evidence="4" id="KW-0378">Hydrolase</keyword>
<feature type="region of interest" description="Disordered" evidence="12">
    <location>
        <begin position="295"/>
        <end position="340"/>
    </location>
</feature>
<dbReference type="InterPro" id="IPR036388">
    <property type="entry name" value="WH-like_DNA-bd_sf"/>
</dbReference>
<dbReference type="PROSITE" id="PS50967">
    <property type="entry name" value="HRDC"/>
    <property type="match status" value="1"/>
</dbReference>
<keyword evidence="8" id="KW-0413">Isomerase</keyword>
<dbReference type="GO" id="GO:0006260">
    <property type="term" value="P:DNA replication"/>
    <property type="evidence" value="ECO:0007669"/>
    <property type="project" value="EnsemblFungi"/>
</dbReference>
<dbReference type="GO" id="GO:0016787">
    <property type="term" value="F:hydrolase activity"/>
    <property type="evidence" value="ECO:0007669"/>
    <property type="project" value="UniProtKB-KW"/>
</dbReference>
<feature type="domain" description="HRDC" evidence="13">
    <location>
        <begin position="1269"/>
        <end position="1351"/>
    </location>
</feature>
<evidence type="ECO:0000313" key="17">
    <source>
        <dbReference type="Proteomes" id="UP000000689"/>
    </source>
</evidence>
<organism evidence="16 17">
    <name type="scientific">Naumovozyma dairenensis (strain ATCC 10597 / BCRC 20456 / CBS 421 / NBRC 0211 / NRRL Y-12639)</name>
    <name type="common">Saccharomyces dairenensis</name>
    <dbReference type="NCBI Taxonomy" id="1071378"/>
    <lineage>
        <taxon>Eukaryota</taxon>
        <taxon>Fungi</taxon>
        <taxon>Dikarya</taxon>
        <taxon>Ascomycota</taxon>
        <taxon>Saccharomycotina</taxon>
        <taxon>Saccharomycetes</taxon>
        <taxon>Saccharomycetales</taxon>
        <taxon>Saccharomycetaceae</taxon>
        <taxon>Naumovozyma</taxon>
    </lineage>
</organism>
<keyword evidence="3" id="KW-0547">Nucleotide-binding</keyword>
<dbReference type="InterPro" id="IPR001650">
    <property type="entry name" value="Helicase_C-like"/>
</dbReference>
<dbReference type="InterPro" id="IPR018982">
    <property type="entry name" value="RQC_domain"/>
</dbReference>
<dbReference type="GO" id="GO:0009378">
    <property type="term" value="F:four-way junction helicase activity"/>
    <property type="evidence" value="ECO:0007669"/>
    <property type="project" value="TreeGrafter"/>
</dbReference>
<dbReference type="GO" id="GO:0005737">
    <property type="term" value="C:cytoplasm"/>
    <property type="evidence" value="ECO:0007669"/>
    <property type="project" value="TreeGrafter"/>
</dbReference>
<feature type="compositionally biased region" description="Acidic residues" evidence="12">
    <location>
        <begin position="373"/>
        <end position="394"/>
    </location>
</feature>
<evidence type="ECO:0000256" key="2">
    <source>
        <dbReference type="ARBA" id="ARBA00005446"/>
    </source>
</evidence>
<dbReference type="HOGENOM" id="CLU_001103_22_1_1"/>
<dbReference type="GO" id="GO:0005730">
    <property type="term" value="C:nucleolus"/>
    <property type="evidence" value="ECO:0007669"/>
    <property type="project" value="EnsemblFungi"/>
</dbReference>
<dbReference type="KEGG" id="ndi:NDAI_0I00750"/>
<keyword evidence="9" id="KW-0539">Nucleus</keyword>
<comment type="similarity">
    <text evidence="2">Belongs to the helicase family. RecQ subfamily.</text>
</comment>
<dbReference type="GO" id="GO:0031422">
    <property type="term" value="C:RecQ family helicase-topoisomerase III complex"/>
    <property type="evidence" value="ECO:0007669"/>
    <property type="project" value="EnsemblFungi"/>
</dbReference>
<dbReference type="GO" id="GO:0000706">
    <property type="term" value="P:meiotic DNA double-strand break processing"/>
    <property type="evidence" value="ECO:0007669"/>
    <property type="project" value="EnsemblFungi"/>
</dbReference>
<dbReference type="PANTHER" id="PTHR13710">
    <property type="entry name" value="DNA HELICASE RECQ FAMILY MEMBER"/>
    <property type="match status" value="1"/>
</dbReference>
<feature type="domain" description="Helicase ATP-binding" evidence="14">
    <location>
        <begin position="677"/>
        <end position="854"/>
    </location>
</feature>
<evidence type="ECO:0000256" key="1">
    <source>
        <dbReference type="ARBA" id="ARBA00004123"/>
    </source>
</evidence>
<dbReference type="InterPro" id="IPR014001">
    <property type="entry name" value="Helicase_ATP-bd"/>
</dbReference>
<name>G0WFT3_NAUDC</name>
<dbReference type="InterPro" id="IPR002121">
    <property type="entry name" value="HRDC_dom"/>
</dbReference>
<sequence length="1434" mass="163180">MIVKPSHNLRREHKWLKETNVLQHDKDLVLQIINNNVFPNKRRKQSIPIPQNSTTSNMVESVNEDQREELFLFNANKPLMSPIQEIGLNNNDSTSVRNNQIINDGTGRIPKGSSSSHIINNSNNNNNNHSHFASSPVMPKNAIKPAISQIYLDQTSTPPPPPQPRMSSTSLHDKDTLINLQKCLIDTLKDQSQTYEEKISIIESTSLSEDNKKYKLSQLINPKLAKYNITVSDLETKISNLLTLLSPATVPPTTQILPNATTGSNNNFTHSVSTNEKNQQIITTSETYNLIDALDDDDDDDDVDPVPINEIEQPRNKESTSITTTAATRSMRTRKAKINYRIPEKDDPFDYKIGKINDSINNSNTTHTSFNQFEEEEEDDDDDDDDEEDPEEDGYSSYMNTREEERIENDLLNQSDLDFVINDEDDAPLLTDDAPFTQAQSLIQHNENDDADDDSNESEEFHDAADDLNNIQIILSSPQKQPIVEPIELLDDDEDDDSFVATALTPQSNIPRTITTIPHTVPHSDLEDLSSDLDDPSPFDNDHSDDSGLSDSDLEFFDEERENRTQLNSIKELDNDLKIITERNLNANEKNNWVPIVIKRENSTTTTMPTHTMNLSDNEDLENDFSLLEDINSPVKNHQQQQKNNGVTNFPWSNEVKLKLRQIFKLPGFRPNQEEAVSATLSGKDVFILMPTGGGKSLCYQLPAVIKSGKTKGTTIVISPLISLMQDQVQHLLDKNIKASMFSSRGTVEEKRQVFNLFICGLLDVVYISPEMISASEQCKRAIKRLHSDGKLARVVVDEAHCVSNWGHDFRPDYKELKYFKREYPDVPMMALTATASEQVRMDIIHNLELKDPVFLKQSFNRTNLYYEVRKKNKNTIFEIADMIKSKFRNQTGIIYCHSKNSCEQTSNQMQRAGIKSAYYHAGMEPDDRLKIQKAWQADEIQVICATVAFGMGIDKPDVRFVFHFTVPRTLEGYYQETGRAGRDGKYSYCITYFCFRDVRTMQTMIQKDENLDRENKEKHLNKLQQVMAYCDNATDCRRKLVLSYFNEDFDSKLCHKNCDNCKNSSHAMTEERDITDIAKQIVTMVEKIQNDKVTLINCQDIFKGSRSSKIVQSGYSNLQQHGQGRKMSKSDIERIFFHLITIRLLQEYSVMNKGGFATTYVKVGPSVSKLRDGSLKVTMQFTSSTPATRSASSSSNSPYSNSNNNYVRRSHTTPLPHTDNDRANSKVMPTFISAKDHLSSYAYTENQSEYSKPISFKDSTESRSTQELSALTSAYVKLREVSLNLGNRMNPPIAHFLSDTSLKKLATNLPITEGQFVAIPTIGEKQRKKFKYFKSTLLMLRKQRNIAMQSTNINNNLKSQGSSLPEVDTSFGRKSRYFSIDPEAEKENQAIINQLRDSQLQTSVGTRSSYEVGGNNKRRFNKNHKNYYKKKRP</sequence>
<evidence type="ECO:0000259" key="15">
    <source>
        <dbReference type="PROSITE" id="PS51194"/>
    </source>
</evidence>
<dbReference type="eggNOG" id="KOG0351">
    <property type="taxonomic scope" value="Eukaryota"/>
</dbReference>
<dbReference type="GO" id="GO:0031573">
    <property type="term" value="P:mitotic intra-S DNA damage checkpoint signaling"/>
    <property type="evidence" value="ECO:0007669"/>
    <property type="project" value="EnsemblFungi"/>
</dbReference>
<dbReference type="InterPro" id="IPR010997">
    <property type="entry name" value="HRDC-like_sf"/>
</dbReference>
<dbReference type="NCBIfam" id="TIGR00614">
    <property type="entry name" value="recQ_fam"/>
    <property type="match status" value="1"/>
</dbReference>
<dbReference type="InterPro" id="IPR027417">
    <property type="entry name" value="P-loop_NTPase"/>
</dbReference>
<dbReference type="SMART" id="SM00956">
    <property type="entry name" value="RQC"/>
    <property type="match status" value="1"/>
</dbReference>
<dbReference type="InterPro" id="IPR002464">
    <property type="entry name" value="DNA/RNA_helicase_DEAH_CS"/>
</dbReference>
<dbReference type="EC" id="5.6.2.4" evidence="11"/>
<dbReference type="GO" id="GO:0045132">
    <property type="term" value="P:meiotic chromosome segregation"/>
    <property type="evidence" value="ECO:0007669"/>
    <property type="project" value="EnsemblFungi"/>
</dbReference>
<dbReference type="PROSITE" id="PS51192">
    <property type="entry name" value="HELICASE_ATP_BIND_1"/>
    <property type="match status" value="1"/>
</dbReference>
<protein>
    <recommendedName>
        <fullName evidence="11">DNA 3'-5' helicase</fullName>
        <ecNumber evidence="11">5.6.2.4</ecNumber>
    </recommendedName>
</protein>
<dbReference type="Pfam" id="PF09382">
    <property type="entry name" value="RQC"/>
    <property type="match status" value="1"/>
</dbReference>
<dbReference type="Proteomes" id="UP000000689">
    <property type="component" value="Chromosome 9"/>
</dbReference>
<dbReference type="InterPro" id="IPR032284">
    <property type="entry name" value="RecQ_Zn-bd"/>
</dbReference>
<dbReference type="GeneID" id="11493498"/>
<feature type="region of interest" description="Disordered" evidence="12">
    <location>
        <begin position="356"/>
        <end position="402"/>
    </location>
</feature>
<dbReference type="CDD" id="cd18794">
    <property type="entry name" value="SF2_C_RecQ"/>
    <property type="match status" value="1"/>
</dbReference>
<dbReference type="OrthoDB" id="10261556at2759"/>
<dbReference type="GO" id="GO:0044818">
    <property type="term" value="P:mitotic G2/M transition checkpoint"/>
    <property type="evidence" value="ECO:0007669"/>
    <property type="project" value="EnsemblFungi"/>
</dbReference>
<dbReference type="RefSeq" id="XP_003671887.1">
    <property type="nucleotide sequence ID" value="XM_003671839.1"/>
</dbReference>
<dbReference type="Gene3D" id="1.10.10.10">
    <property type="entry name" value="Winged helix-like DNA-binding domain superfamily/Winged helix DNA-binding domain"/>
    <property type="match status" value="1"/>
</dbReference>
<evidence type="ECO:0000256" key="10">
    <source>
        <dbReference type="ARBA" id="ARBA00034617"/>
    </source>
</evidence>
<dbReference type="FunFam" id="3.40.50.300:FF:000296">
    <property type="entry name" value="ATP-dependent DNA helicase RecQ"/>
    <property type="match status" value="1"/>
</dbReference>
<keyword evidence="5" id="KW-0347">Helicase</keyword>
<dbReference type="InterPro" id="IPR044876">
    <property type="entry name" value="HRDC_dom_sf"/>
</dbReference>
<evidence type="ECO:0000256" key="6">
    <source>
        <dbReference type="ARBA" id="ARBA00022840"/>
    </source>
</evidence>
<accession>G0WFT3</accession>
<evidence type="ECO:0000256" key="4">
    <source>
        <dbReference type="ARBA" id="ARBA00022801"/>
    </source>
</evidence>
<proteinExistence type="inferred from homology"/>
<feature type="compositionally biased region" description="Low complexity" evidence="12">
    <location>
        <begin position="319"/>
        <end position="330"/>
    </location>
</feature>
<dbReference type="SMART" id="SM00487">
    <property type="entry name" value="DEXDc"/>
    <property type="match status" value="1"/>
</dbReference>
<reference evidence="16 17" key="1">
    <citation type="journal article" date="2011" name="Proc. Natl. Acad. Sci. U.S.A.">
        <title>Evolutionary erosion of yeast sex chromosomes by mating-type switching accidents.</title>
        <authorList>
            <person name="Gordon J.L."/>
            <person name="Armisen D."/>
            <person name="Proux-Wera E."/>
            <person name="Oheigeartaigh S.S."/>
            <person name="Byrne K.P."/>
            <person name="Wolfe K.H."/>
        </authorList>
    </citation>
    <scope>NUCLEOTIDE SEQUENCE [LARGE SCALE GENOMIC DNA]</scope>
    <source>
        <strain evidence="17">ATCC 10597 / BCRC 20456 / CBS 421 / NBRC 0211 / NRRL Y-12639</strain>
    </source>
</reference>
<dbReference type="SMART" id="SM00341">
    <property type="entry name" value="HRDC"/>
    <property type="match status" value="1"/>
</dbReference>
<dbReference type="InterPro" id="IPR004589">
    <property type="entry name" value="DNA_helicase_ATP-dep_RecQ"/>
</dbReference>
<dbReference type="InterPro" id="IPR022758">
    <property type="entry name" value="Helicase_Sgs1"/>
</dbReference>
<dbReference type="GO" id="GO:0000070">
    <property type="term" value="P:mitotic sister chromatid segregation"/>
    <property type="evidence" value="ECO:0007669"/>
    <property type="project" value="EnsemblFungi"/>
</dbReference>